<keyword evidence="9" id="KW-1185">Reference proteome</keyword>
<dbReference type="GO" id="GO:0005886">
    <property type="term" value="C:plasma membrane"/>
    <property type="evidence" value="ECO:0007669"/>
    <property type="project" value="UniProtKB-SubCell"/>
</dbReference>
<evidence type="ECO:0000256" key="2">
    <source>
        <dbReference type="ARBA" id="ARBA00022475"/>
    </source>
</evidence>
<sequence length="922" mass="100483">MIASGLIWSMAWGNIKRQWRQTLLTVAAGTIGAMLIAVSVINFVSVKNSSDQWIAAHYGPIDWALTSTVSGATSLTDLEVQETVKPYLENKVPVRFLPIINSDTVVMYTLDEQGKIGHSQNGLQLIGFNSDEAIKFDAANSQLWSSGLLDNEIIVDQETASSLVIERGDTIFLSGSTGARLPFKVKEIAQENGLTGYQGIAGISTGTVIVNESTSRTLTGLTSGYHAVLAGRNDLSMPIAGFTTFPDHPIKLNLLKNDAMNKTKQLNLSLFLSMISAVAIVSSAMLMRQVLIMIAEARWELYGLLRAIGLSRGHIRSMFTAEALLLSLLSAGIGTLLGAVGGYVLVHEFYGRYSGELARMSGIHLTLTPHVTAGSLLFIFGTVTLFLGLIAVWAAGKAGRLRIMDALRGVPLGKPMKSTKRKVGFLVLSLSMAIVLAVHLSEAFIVKMDLNNDSVLLILLFWLGGCLSAVYFMLMLVSAGSGFIGGILRLLRLPNSSLLLAVKYPKQYPGRTYTIALLFALVMMVITFTACMGSVILNANDVDKTNQTAFGFGGYAGYQTIAERDKILSLIQSDEVIKSGVKAVTTVEPFMLLTSKEWSQAIIPVTQELIDGDGLQLLKRAPKFKSDKEVWKAVSNDPSFLVLPAEYADNRKGSNWASPEKEVKVGETITLPLYESKMRTMNEQWTPLAQKTFTIAGIAKRNTANKLNINFYSATYVNPAIYEELKPYGYKWPNQLELGFVLMKFNYKDVNIVQQLEDRMRIGDVLTFHAPYADNSAEQLINRQIFLGFLGFTAFSALIGLLGLAVVQFRAVRERGKAIAMMRCVGLPSRHIAWMFILEGSIIGTAGLMTGWAIGSSGAKVFIQTISQDVRSGEQPIPFDYPIEILLPVILGLLVSAVLINLGPARSALKQAPADALRASDE</sequence>
<organism evidence="8 9">
    <name type="scientific">Paenibacillus baekrokdamisoli</name>
    <dbReference type="NCBI Taxonomy" id="1712516"/>
    <lineage>
        <taxon>Bacteria</taxon>
        <taxon>Bacillati</taxon>
        <taxon>Bacillota</taxon>
        <taxon>Bacilli</taxon>
        <taxon>Bacillales</taxon>
        <taxon>Paenibacillaceae</taxon>
        <taxon>Paenibacillus</taxon>
    </lineage>
</organism>
<name>A0A3G9J8G8_9BACL</name>
<gene>
    <name evidence="8" type="ORF">Back11_24980</name>
</gene>
<evidence type="ECO:0000256" key="1">
    <source>
        <dbReference type="ARBA" id="ARBA00004651"/>
    </source>
</evidence>
<proteinExistence type="inferred from homology"/>
<dbReference type="OrthoDB" id="135354at2"/>
<evidence type="ECO:0000313" key="9">
    <source>
        <dbReference type="Proteomes" id="UP000275368"/>
    </source>
</evidence>
<keyword evidence="3" id="KW-0812">Transmembrane</keyword>
<comment type="similarity">
    <text evidence="6">Belongs to the ABC-4 integral membrane protein family.</text>
</comment>
<feature type="domain" description="ABC3 transporter permease C-terminal" evidence="7">
    <location>
        <begin position="792"/>
        <end position="912"/>
    </location>
</feature>
<evidence type="ECO:0000256" key="3">
    <source>
        <dbReference type="ARBA" id="ARBA00022692"/>
    </source>
</evidence>
<dbReference type="Pfam" id="PF02687">
    <property type="entry name" value="FtsX"/>
    <property type="match status" value="2"/>
</dbReference>
<dbReference type="KEGG" id="pbk:Back11_24980"/>
<dbReference type="PANTHER" id="PTHR30572:SF4">
    <property type="entry name" value="ABC TRANSPORTER PERMEASE YTRF"/>
    <property type="match status" value="1"/>
</dbReference>
<accession>A0A3G9J8G8</accession>
<evidence type="ECO:0000259" key="7">
    <source>
        <dbReference type="Pfam" id="PF02687"/>
    </source>
</evidence>
<dbReference type="PANTHER" id="PTHR30572">
    <property type="entry name" value="MEMBRANE COMPONENT OF TRANSPORTER-RELATED"/>
    <property type="match status" value="1"/>
</dbReference>
<dbReference type="AlphaFoldDB" id="A0A3G9J8G8"/>
<dbReference type="InterPro" id="IPR050250">
    <property type="entry name" value="Macrolide_Exporter_MacB"/>
</dbReference>
<dbReference type="EMBL" id="AP019308">
    <property type="protein sequence ID" value="BBH21153.1"/>
    <property type="molecule type" value="Genomic_DNA"/>
</dbReference>
<evidence type="ECO:0000256" key="6">
    <source>
        <dbReference type="ARBA" id="ARBA00038076"/>
    </source>
</evidence>
<keyword evidence="4" id="KW-1133">Transmembrane helix</keyword>
<keyword evidence="5" id="KW-0472">Membrane</keyword>
<reference evidence="8 9" key="1">
    <citation type="submission" date="2018-11" db="EMBL/GenBank/DDBJ databases">
        <title>Complete genome sequence of Paenibacillus baekrokdamisoli strain KCTC 33723.</title>
        <authorList>
            <person name="Kang S.W."/>
            <person name="Lee K.C."/>
            <person name="Kim K.K."/>
            <person name="Kim J.S."/>
            <person name="Kim D.S."/>
            <person name="Ko S.H."/>
            <person name="Yang S.H."/>
            <person name="Lee J.S."/>
        </authorList>
    </citation>
    <scope>NUCLEOTIDE SEQUENCE [LARGE SCALE GENOMIC DNA]</scope>
    <source>
        <strain evidence="8 9">KCTC 33723</strain>
    </source>
</reference>
<keyword evidence="2" id="KW-1003">Cell membrane</keyword>
<comment type="subcellular location">
    <subcellularLocation>
        <location evidence="1">Cell membrane</location>
        <topology evidence="1">Multi-pass membrane protein</topology>
    </subcellularLocation>
</comment>
<evidence type="ECO:0000256" key="4">
    <source>
        <dbReference type="ARBA" id="ARBA00022989"/>
    </source>
</evidence>
<protein>
    <recommendedName>
        <fullName evidence="7">ABC3 transporter permease C-terminal domain-containing protein</fullName>
    </recommendedName>
</protein>
<evidence type="ECO:0000256" key="5">
    <source>
        <dbReference type="ARBA" id="ARBA00023136"/>
    </source>
</evidence>
<dbReference type="Proteomes" id="UP000275368">
    <property type="component" value="Chromosome"/>
</dbReference>
<dbReference type="GO" id="GO:0022857">
    <property type="term" value="F:transmembrane transporter activity"/>
    <property type="evidence" value="ECO:0007669"/>
    <property type="project" value="TreeGrafter"/>
</dbReference>
<evidence type="ECO:0000313" key="8">
    <source>
        <dbReference type="EMBL" id="BBH21153.1"/>
    </source>
</evidence>
<feature type="domain" description="ABC3 transporter permease C-terminal" evidence="7">
    <location>
        <begin position="274"/>
        <end position="398"/>
    </location>
</feature>
<dbReference type="InterPro" id="IPR003838">
    <property type="entry name" value="ABC3_permease_C"/>
</dbReference>
<dbReference type="RefSeq" id="WP_125657193.1">
    <property type="nucleotide sequence ID" value="NZ_AP019308.1"/>
</dbReference>